<feature type="region of interest" description="Disordered" evidence="8">
    <location>
        <begin position="472"/>
        <end position="542"/>
    </location>
</feature>
<evidence type="ECO:0000256" key="6">
    <source>
        <dbReference type="ARBA" id="ARBA00023212"/>
    </source>
</evidence>
<feature type="region of interest" description="Disordered" evidence="8">
    <location>
        <begin position="130"/>
        <end position="151"/>
    </location>
</feature>
<feature type="domain" description="CDK5 regulatory subunit-associated protein 2/Myomegalin coiled coil" evidence="12">
    <location>
        <begin position="1191"/>
        <end position="1298"/>
    </location>
</feature>
<protein>
    <submittedName>
        <fullName evidence="14">Myomegalin</fullName>
    </submittedName>
</protein>
<dbReference type="InParanoid" id="A0A6J2VGU1"/>
<evidence type="ECO:0000313" key="14">
    <source>
        <dbReference type="RefSeq" id="XP_030630521.1"/>
    </source>
</evidence>
<feature type="compositionally biased region" description="Low complexity" evidence="8">
    <location>
        <begin position="1514"/>
        <end position="1526"/>
    </location>
</feature>
<proteinExistence type="predicted"/>
<feature type="compositionally biased region" description="Basic and acidic residues" evidence="8">
    <location>
        <begin position="509"/>
        <end position="534"/>
    </location>
</feature>
<dbReference type="InterPro" id="IPR056273">
    <property type="entry name" value="CDK5RAP2_MYOME_CC"/>
</dbReference>
<feature type="compositionally biased region" description="Polar residues" evidence="8">
    <location>
        <begin position="2625"/>
        <end position="2635"/>
    </location>
</feature>
<keyword evidence="4" id="KW-0597">Phosphoprotein</keyword>
<evidence type="ECO:0000259" key="12">
    <source>
        <dbReference type="Pfam" id="PF23246"/>
    </source>
</evidence>
<dbReference type="GO" id="GO:0005813">
    <property type="term" value="C:centrosome"/>
    <property type="evidence" value="ECO:0007669"/>
    <property type="project" value="TreeGrafter"/>
</dbReference>
<keyword evidence="5" id="KW-0333">Golgi apparatus</keyword>
<dbReference type="GO" id="GO:1903358">
    <property type="term" value="P:regulation of Golgi organization"/>
    <property type="evidence" value="ECO:0007669"/>
    <property type="project" value="TreeGrafter"/>
</dbReference>
<dbReference type="GeneID" id="115812175"/>
<dbReference type="PANTHER" id="PTHR46501:SF2">
    <property type="entry name" value="MYOMEGALIN"/>
    <property type="match status" value="1"/>
</dbReference>
<keyword evidence="7" id="KW-0175">Coiled coil</keyword>
<feature type="compositionally biased region" description="Low complexity" evidence="8">
    <location>
        <begin position="2636"/>
        <end position="2646"/>
    </location>
</feature>
<keyword evidence="6" id="KW-0206">Cytoskeleton</keyword>
<dbReference type="InterPro" id="IPR012934">
    <property type="entry name" value="Znf_AD"/>
</dbReference>
<feature type="compositionally biased region" description="Polar residues" evidence="8">
    <location>
        <begin position="131"/>
        <end position="148"/>
    </location>
</feature>
<keyword evidence="13" id="KW-1185">Reference proteome</keyword>
<gene>
    <name evidence="14" type="primary">LOC115812175</name>
</gene>
<dbReference type="GO" id="GO:0005794">
    <property type="term" value="C:Golgi apparatus"/>
    <property type="evidence" value="ECO:0007669"/>
    <property type="project" value="UniProtKB-SubCell"/>
</dbReference>
<feature type="domain" description="Centrosomin N-terminal motif 1" evidence="10">
    <location>
        <begin position="6"/>
        <end position="72"/>
    </location>
</feature>
<feature type="coiled-coil region" evidence="7">
    <location>
        <begin position="165"/>
        <end position="238"/>
    </location>
</feature>
<dbReference type="GO" id="GO:0060090">
    <property type="term" value="F:molecular adaptor activity"/>
    <property type="evidence" value="ECO:0007669"/>
    <property type="project" value="TreeGrafter"/>
</dbReference>
<feature type="coiled-coil region" evidence="7">
    <location>
        <begin position="930"/>
        <end position="999"/>
    </location>
</feature>
<dbReference type="GO" id="GO:0008270">
    <property type="term" value="F:zinc ion binding"/>
    <property type="evidence" value="ECO:0007669"/>
    <property type="project" value="InterPro"/>
</dbReference>
<feature type="compositionally biased region" description="Polar residues" evidence="8">
    <location>
        <begin position="2346"/>
        <end position="2358"/>
    </location>
</feature>
<evidence type="ECO:0000256" key="1">
    <source>
        <dbReference type="ARBA" id="ARBA00004245"/>
    </source>
</evidence>
<feature type="compositionally biased region" description="Acidic residues" evidence="8">
    <location>
        <begin position="1306"/>
        <end position="1334"/>
    </location>
</feature>
<evidence type="ECO:0000256" key="7">
    <source>
        <dbReference type="SAM" id="Coils"/>
    </source>
</evidence>
<reference evidence="14" key="1">
    <citation type="submission" date="2025-08" db="UniProtKB">
        <authorList>
            <consortium name="RefSeq"/>
        </authorList>
    </citation>
    <scope>IDENTIFICATION</scope>
</reference>
<feature type="region of interest" description="Disordered" evidence="8">
    <location>
        <begin position="1419"/>
        <end position="1533"/>
    </location>
</feature>
<feature type="coiled-coil region" evidence="7">
    <location>
        <begin position="1549"/>
        <end position="1576"/>
    </location>
</feature>
<dbReference type="InterPro" id="IPR040947">
    <property type="entry name" value="SMYLE_N"/>
</dbReference>
<dbReference type="InterPro" id="IPR052593">
    <property type="entry name" value="MT-associated_AKAP9-binding"/>
</dbReference>
<evidence type="ECO:0000256" key="5">
    <source>
        <dbReference type="ARBA" id="ARBA00023034"/>
    </source>
</evidence>
<feature type="coiled-coil region" evidence="7">
    <location>
        <begin position="664"/>
        <end position="691"/>
    </location>
</feature>
<dbReference type="Pfam" id="PF07776">
    <property type="entry name" value="zf-AD"/>
    <property type="match status" value="1"/>
</dbReference>
<dbReference type="Pfam" id="PF18615">
    <property type="entry name" value="SMYLE_N"/>
    <property type="match status" value="1"/>
</dbReference>
<feature type="region of interest" description="Disordered" evidence="8">
    <location>
        <begin position="2609"/>
        <end position="2649"/>
    </location>
</feature>
<feature type="coiled-coil region" evidence="7">
    <location>
        <begin position="1101"/>
        <end position="1213"/>
    </location>
</feature>
<feature type="coiled-coil region" evidence="7">
    <location>
        <begin position="48"/>
        <end position="129"/>
    </location>
</feature>
<name>A0A6J2VGU1_CHACN</name>
<dbReference type="GO" id="GO:0007098">
    <property type="term" value="P:centrosome cycle"/>
    <property type="evidence" value="ECO:0007669"/>
    <property type="project" value="TreeGrafter"/>
</dbReference>
<accession>A0A6J2VGU1</accession>
<keyword evidence="3" id="KW-0963">Cytoplasm</keyword>
<evidence type="ECO:0000256" key="2">
    <source>
        <dbReference type="ARBA" id="ARBA00004555"/>
    </source>
</evidence>
<dbReference type="GO" id="GO:0005634">
    <property type="term" value="C:nucleus"/>
    <property type="evidence" value="ECO:0007669"/>
    <property type="project" value="InterPro"/>
</dbReference>
<feature type="compositionally biased region" description="Polar residues" evidence="8">
    <location>
        <begin position="483"/>
        <end position="502"/>
    </location>
</feature>
<feature type="region of interest" description="Disordered" evidence="8">
    <location>
        <begin position="1724"/>
        <end position="1744"/>
    </location>
</feature>
<organism evidence="13 14">
    <name type="scientific">Chanos chanos</name>
    <name type="common">Milkfish</name>
    <name type="synonym">Mugil chanos</name>
    <dbReference type="NCBI Taxonomy" id="29144"/>
    <lineage>
        <taxon>Eukaryota</taxon>
        <taxon>Metazoa</taxon>
        <taxon>Chordata</taxon>
        <taxon>Craniata</taxon>
        <taxon>Vertebrata</taxon>
        <taxon>Euteleostomi</taxon>
        <taxon>Actinopterygii</taxon>
        <taxon>Neopterygii</taxon>
        <taxon>Teleostei</taxon>
        <taxon>Ostariophysi</taxon>
        <taxon>Gonorynchiformes</taxon>
        <taxon>Chanidae</taxon>
        <taxon>Chanos</taxon>
    </lineage>
</organism>
<dbReference type="RefSeq" id="XP_030630521.1">
    <property type="nucleotide sequence ID" value="XM_030774661.1"/>
</dbReference>
<dbReference type="Pfam" id="PF23246">
    <property type="entry name" value="CC_CDK5RAP2"/>
    <property type="match status" value="1"/>
</dbReference>
<dbReference type="InterPro" id="IPR012943">
    <property type="entry name" value="Cnn_1N"/>
</dbReference>
<evidence type="ECO:0000259" key="11">
    <source>
        <dbReference type="Pfam" id="PF18615"/>
    </source>
</evidence>
<evidence type="ECO:0000256" key="4">
    <source>
        <dbReference type="ARBA" id="ARBA00022553"/>
    </source>
</evidence>
<feature type="compositionally biased region" description="Acidic residues" evidence="8">
    <location>
        <begin position="1455"/>
        <end position="1479"/>
    </location>
</feature>
<feature type="compositionally biased region" description="Basic and acidic residues" evidence="8">
    <location>
        <begin position="1443"/>
        <end position="1454"/>
    </location>
</feature>
<dbReference type="OrthoDB" id="10255000at2759"/>
<evidence type="ECO:0000256" key="8">
    <source>
        <dbReference type="SAM" id="MobiDB-lite"/>
    </source>
</evidence>
<feature type="domain" description="Short myomegalin-like EB1 binding protein N-terminal" evidence="11">
    <location>
        <begin position="368"/>
        <end position="623"/>
    </location>
</feature>
<feature type="region of interest" description="Disordered" evidence="8">
    <location>
        <begin position="2346"/>
        <end position="2374"/>
    </location>
</feature>
<evidence type="ECO:0000259" key="10">
    <source>
        <dbReference type="Pfam" id="PF07989"/>
    </source>
</evidence>
<feature type="coiled-coil region" evidence="7">
    <location>
        <begin position="2119"/>
        <end position="2289"/>
    </location>
</feature>
<dbReference type="Proteomes" id="UP000504632">
    <property type="component" value="Chromosome 5"/>
</dbReference>
<feature type="region of interest" description="Disordered" evidence="8">
    <location>
        <begin position="1894"/>
        <end position="1979"/>
    </location>
</feature>
<sequence>MSNSYRTLSQHLNDLKKENFSLKLRIYFLEERIQQKYEDSSEDVYRTNIELKVEVESLKQELQEKQQLLDKALITAESLTNHNEAELQRRCEERQQEIDHMQEVLQTKIQLLQEEAQLARNEVERMATLAESRSQHPSVAMATENTPGDRNWKLTSLPADAERIIEELTAAVHSKERAIRELTEERSSLRERVGELEDQLQDLSSTLLQKERDAEFYQEELSRERLRIQQEMQKVKETALIATTFDFTLDSRMKEVCRICARELCGNQRRWIFHPAAKLNLQVLLSHALGRELTRDGRGEFACSKCAFMLDRMYRFDTVIARVEALSIERLHKLLQEKDRLRQCIAALYRKHNSEEATVMTGTGKDCTVDISSLHDAKYCALLQEDLVYCMYESWAEDEEQTLECPHHQCQMSEVSSWLRTRRCRTCRTLRVADSDYEAVCKVPRKLARSFSCGPSTRYSASMVGSNFAEERTSSATLMPEQQPDSEQTLGERASSSTSVESLDTAVDVGRKDGEADRDGRDEQNSDSLSEEHMGPPTGSTGPGGKLALALCLLENCTYRPIQSPRGSRLPVLIKPTPAHTSNKPCNLEQVLRTAYVEGDCVLGDLETPHVQLDVGLELAEMEEMWRDTYIEYMPFRFQKSLIEEQQSQLNQYECAAGQCVSELQKAQLQVQSLQAKIHESETNNKKLQEKLCEMETELRSITQAAQSQERTIQGLTESLSTKDTEAQELYQLIEAQNATMCKLREMAHRNQFQQTQVPEGGSGSGTEVQLQTELVRLQSSLFSCQLELEASQRAYRQSQRHAEDLTRTRDRLHGDLQDALRHHETTEKYNQDLRGTIQQLRAELQMKEAQLRENETEKHSQLMDRDKTITQLRLSLQEKERLLEEYSELLEQPADTSRPRDALLDKLRSRIRDRDRALERSIDEKFRCLEEKETEVHRLQQALREKERDLERLRCILSNNEETITSLDALVRGRELELEQTQEALRKLKWLKQESDERHAQSLRERDNIITQLQTALHTRSKEAEDLSATLLGKVSAGPSEVVEELKSRVQLKERLFQELLADRSRQAQDHHAQIQDLLNTINNRDQYIKESADRLGQVIAERTEQLQELRRHLASRERELVELSREREREREGGAPLARELEKLQSLLREKEAFIRELMQSQEDALPPSNSEARLEMQAVKEELQLALRKQKDTQQELTALRNALAKRQEDHSSPGHQSALEQIVSEYHSLNEALRAEKKLYQNLTQIQSRGDSSAEKIQTLHTELDTVQALRGQLEEILTRTRNTALALDRGAKTQADFGELSTEDDDDDEDNEDVGSSDEFTDSIEDDEVNLSAQRLSATKVSTFGEKIESKFSKNQNNTRTILLDVAKWRTEVQQLVEQKKTMERELRELKSQLDKAGDSSLAQMRNALLSLRAENEELKRNRTGTGTEDEVDGLSNQDKHQPDCFIIHDEEDEEEGEEEEEGEDEEEDDDEQEHQDTLRTSQGKRGPPCVKLREALGGKRRCTRPHSLDLGSLLSDQSTSNRATKTSTVCNRTSEGGFWQHVEAGLREQAERLRADLALSRQESRELQERLMVSEATVHAQAEQLKDYRELLTETSVQQDSKQVQVDLQDLGYETCGRSENEAEREDASSPEFDDLEMCTSLSRQDYGGTRWGWQNDTKHEDPASLQSVVKDLRAQLSRCHKVIRSLQLRVRSLSATSDYASSLERTPRKVNWAFQASPSHSGLEEDEGWQSDGPRPNRELQELVSRVASLESQLKSTRLEGKGVTEDGKCPTWPGKYNTLIQAQARELSHLRQRMREGRGICHILTQHLGDTTKAFEELLRANDIDYYMGQSFREQLAQSTALAQRVSTKISGRDRSELHDDKMGHELLAIRLSKELQQKDKIIESLHTKLQQRPDTPSSSRAPSETTDQSDHTSFVSDERGSTNEDLELCSDVDVASEYAQEETGEQDLQPLLSPNKAGEGQPQRGVSFEPVSSSLPLPQNYCWPDPSNLAQSVPIDTLPSPVSMHRTLSSTELYKLQGLPAGSGFVVPRVSTASTYSLPAQTLSDTNYGPLSHYAFHQHKLGGCSGGPSLKSELSLGENSALWDRDGILQPISTFPGSVGYQTGSSHSGVELIEEHLREIRSLRQRLEDSIRTNERLRQQLEDRLTASGRDGGAATNIYIQGLDTVSQLSNEIRLLKEENLNLQSRLQASRDSSEELEQLREAVLSGHVRLKQAELEANQWKEELRRLQTHSCEQSQQIQQLRAERQSSQECTNRLQHEVSLLQQQLSESRQLLHSLQSELQLYDRVCGSSKSSPAGYLAEVKYPSIPAVELSELLVEVKGLRTQLEHSVQENSALRSQLQKQLEQQFSAGGMEPRPSPIPASPLRDGIYRRQLLHDPAPSPPVRDTGLFHSGSPYSPYSELEEASLSTNDALDPHAYLEGEAPDGSFANRNGRHAIGHVDDFSALQQQVMEGRVLVQRMEAALQSCLSMALLEVNANKGLDYSCVKTLLSNTKTLKQILEEAISLLKMFWRAALPSADSSIQNMKKEQTMMEEIHSLRMRISEQEEVLQGTIQRLRSTNRTKESMETFIVNQLSRTRDVLKKARANLEKNELRISSLSSSSSSLCHGKDVKGAKTGSSDWSLVSPTTSETTAETASLRPAKKRGRECLLQVVSC</sequence>
<dbReference type="PANTHER" id="PTHR46501">
    <property type="entry name" value="MYOMEGALIN"/>
    <property type="match status" value="1"/>
</dbReference>
<comment type="subcellular location">
    <subcellularLocation>
        <location evidence="1">Cytoplasm</location>
        <location evidence="1">Cytoskeleton</location>
    </subcellularLocation>
    <subcellularLocation>
        <location evidence="2">Golgi apparatus</location>
    </subcellularLocation>
</comment>
<feature type="domain" description="ZAD" evidence="9">
    <location>
        <begin position="256"/>
        <end position="326"/>
    </location>
</feature>
<feature type="coiled-coil region" evidence="7">
    <location>
        <begin position="789"/>
        <end position="893"/>
    </location>
</feature>
<feature type="region of interest" description="Disordered" evidence="8">
    <location>
        <begin position="1299"/>
        <end position="1337"/>
    </location>
</feature>
<feature type="compositionally biased region" description="Polar residues" evidence="8">
    <location>
        <begin position="1896"/>
        <end position="1924"/>
    </location>
</feature>
<dbReference type="GO" id="GO:0090063">
    <property type="term" value="P:positive regulation of microtubule nucleation"/>
    <property type="evidence" value="ECO:0007669"/>
    <property type="project" value="TreeGrafter"/>
</dbReference>
<evidence type="ECO:0000313" key="13">
    <source>
        <dbReference type="Proteomes" id="UP000504632"/>
    </source>
</evidence>
<evidence type="ECO:0000259" key="9">
    <source>
        <dbReference type="Pfam" id="PF07776"/>
    </source>
</evidence>
<evidence type="ECO:0000256" key="3">
    <source>
        <dbReference type="ARBA" id="ARBA00022490"/>
    </source>
</evidence>
<dbReference type="Pfam" id="PF07989">
    <property type="entry name" value="Cnn_1N"/>
    <property type="match status" value="1"/>
</dbReference>